<protein>
    <submittedName>
        <fullName evidence="4 5">Ubiquitin-associated domain-containing protein 1 isoform X1</fullName>
    </submittedName>
</protein>
<feature type="region of interest" description="Disordered" evidence="1">
    <location>
        <begin position="9"/>
        <end position="35"/>
    </location>
</feature>
<evidence type="ECO:0000313" key="5">
    <source>
        <dbReference type="RefSeq" id="XP_011499024.1"/>
    </source>
</evidence>
<dbReference type="Gene3D" id="1.10.8.10">
    <property type="entry name" value="DNA helicase RuvA subunit, C-terminal domain"/>
    <property type="match status" value="2"/>
</dbReference>
<dbReference type="Gene3D" id="1.10.260.100">
    <property type="match status" value="1"/>
</dbReference>
<keyword evidence="3" id="KW-1185">Reference proteome</keyword>
<dbReference type="KEGG" id="csol:105363122"/>
<dbReference type="PANTHER" id="PTHR46738:SF1">
    <property type="entry name" value="UBIQUITIN-ASSOCIATED DOMAIN-CONTAINING PROTEIN 1"/>
    <property type="match status" value="1"/>
</dbReference>
<dbReference type="GO" id="GO:0000151">
    <property type="term" value="C:ubiquitin ligase complex"/>
    <property type="evidence" value="ECO:0007669"/>
    <property type="project" value="TreeGrafter"/>
</dbReference>
<evidence type="ECO:0000313" key="4">
    <source>
        <dbReference type="RefSeq" id="XP_011499023.1"/>
    </source>
</evidence>
<dbReference type="RefSeq" id="XP_011499024.1">
    <property type="nucleotide sequence ID" value="XM_011500722.1"/>
</dbReference>
<dbReference type="InterPro" id="IPR015940">
    <property type="entry name" value="UBA"/>
</dbReference>
<dbReference type="Pfam" id="PF23326">
    <property type="entry name" value="UBL_UBAC1"/>
    <property type="match status" value="1"/>
</dbReference>
<gene>
    <name evidence="4 5" type="primary">LOC105363122</name>
</gene>
<reference evidence="4 5" key="1">
    <citation type="submission" date="2025-04" db="UniProtKB">
        <authorList>
            <consortium name="RefSeq"/>
        </authorList>
    </citation>
    <scope>IDENTIFICATION</scope>
</reference>
<feature type="domain" description="UBA" evidence="2">
    <location>
        <begin position="328"/>
        <end position="372"/>
    </location>
</feature>
<organism evidence="3 4">
    <name type="scientific">Ceratosolen solmsi marchali</name>
    <dbReference type="NCBI Taxonomy" id="326594"/>
    <lineage>
        <taxon>Eukaryota</taxon>
        <taxon>Metazoa</taxon>
        <taxon>Ecdysozoa</taxon>
        <taxon>Arthropoda</taxon>
        <taxon>Hexapoda</taxon>
        <taxon>Insecta</taxon>
        <taxon>Pterygota</taxon>
        <taxon>Neoptera</taxon>
        <taxon>Endopterygota</taxon>
        <taxon>Hymenoptera</taxon>
        <taxon>Apocrita</taxon>
        <taxon>Proctotrupomorpha</taxon>
        <taxon>Chalcidoidea</taxon>
        <taxon>Agaonidae</taxon>
        <taxon>Agaoninae</taxon>
        <taxon>Ceratosolen</taxon>
    </lineage>
</organism>
<accession>A0AAJ6YJ50</accession>
<dbReference type="GeneID" id="105363122"/>
<dbReference type="SMART" id="SM00165">
    <property type="entry name" value="UBA"/>
    <property type="match status" value="2"/>
</dbReference>
<dbReference type="Pfam" id="PF22562">
    <property type="entry name" value="UBA_7"/>
    <property type="match status" value="1"/>
</dbReference>
<dbReference type="RefSeq" id="XP_011499023.1">
    <property type="nucleotide sequence ID" value="XM_011500721.1"/>
</dbReference>
<dbReference type="AlphaFoldDB" id="A0AAJ6YJ50"/>
<dbReference type="PROSITE" id="PS50030">
    <property type="entry name" value="UBA"/>
    <property type="match status" value="2"/>
</dbReference>
<evidence type="ECO:0000256" key="1">
    <source>
        <dbReference type="SAM" id="MobiDB-lite"/>
    </source>
</evidence>
<evidence type="ECO:0000259" key="2">
    <source>
        <dbReference type="PROSITE" id="PS50030"/>
    </source>
</evidence>
<proteinExistence type="predicted"/>
<dbReference type="InterPro" id="IPR052476">
    <property type="entry name" value="UBAC1"/>
</dbReference>
<feature type="domain" description="UBA" evidence="2">
    <location>
        <begin position="214"/>
        <end position="254"/>
    </location>
</feature>
<dbReference type="PANTHER" id="PTHR46738">
    <property type="entry name" value="UBIQUITIN-ASSOCIATED DOMAIN-CONTAINING PROTEIN 1"/>
    <property type="match status" value="1"/>
</dbReference>
<dbReference type="CTD" id="37261"/>
<name>A0AAJ6YJ50_9HYME</name>
<dbReference type="InterPro" id="IPR057650">
    <property type="entry name" value="UBL_UBAC1"/>
</dbReference>
<dbReference type="InterPro" id="IPR009060">
    <property type="entry name" value="UBA-like_sf"/>
</dbReference>
<sequence>MISWIREQFTESGNSRKNSRSAKKPSLNGSSKEIKGMQTSTASEGFLIKVVSLEGDVLNVAVTQEFMIHKVKSIATEHFYGHDKTAGVFQFRLIHATVLKSLDDEKTLKDEAISESDELLLVKIRDHSEQLNSSEDNLKAPTEEIIMNATKELPVKNAPKPAINSDCPEDFQNEIRKIFITLVQTSAKILMYSPDAQKFYEIIKDKLEEQLKPPNDPKAVKYLVEMGFSEVKVTKALQLKKMNTAEALEWLFEHQDDSDNDEDIPTLETILDADAGPSSSGTIKKAKKNSIRETIHKLFKKHNESEKKEPNLVHIVNLLLNSFRQYQKMDFKPSSSLVQSLEEMGFEKPKILETLKITGNNQANACAWLLGERRASLENLYDGMDPDGPIYNAIMNNPQIQLSLTDPKMLIAYLSMLETSKSTSIWMKDPQVSPILSQIFKTYHAEKHAILLNRYNSS</sequence>
<evidence type="ECO:0000313" key="3">
    <source>
        <dbReference type="Proteomes" id="UP000695007"/>
    </source>
</evidence>
<dbReference type="Proteomes" id="UP000695007">
    <property type="component" value="Unplaced"/>
</dbReference>
<dbReference type="SUPFAM" id="SSF46934">
    <property type="entry name" value="UBA-like"/>
    <property type="match status" value="2"/>
</dbReference>